<dbReference type="InterPro" id="IPR020094">
    <property type="entry name" value="TruA/RsuA/RluB/E/F_N"/>
</dbReference>
<dbReference type="InterPro" id="IPR042092">
    <property type="entry name" value="PsdUridine_s_RsuA/RluB/E/F_cat"/>
</dbReference>
<accession>A0ABV6ZDM9</accession>
<dbReference type="InterPro" id="IPR018496">
    <property type="entry name" value="PsdUridine_synth_RsuA/RluB_CS"/>
</dbReference>
<dbReference type="CDD" id="cd00165">
    <property type="entry name" value="S4"/>
    <property type="match status" value="1"/>
</dbReference>
<dbReference type="RefSeq" id="WP_394310496.1">
    <property type="nucleotide sequence ID" value="NZ_JBHGPK010000003.1"/>
</dbReference>
<evidence type="ECO:0000256" key="7">
    <source>
        <dbReference type="SAM" id="MobiDB-lite"/>
    </source>
</evidence>
<dbReference type="EMBL" id="JBHGPK010000003">
    <property type="protein sequence ID" value="MFC2250287.1"/>
    <property type="molecule type" value="Genomic_DNA"/>
</dbReference>
<dbReference type="NCBIfam" id="TIGR00093">
    <property type="entry name" value="pseudouridine synthase"/>
    <property type="match status" value="1"/>
</dbReference>
<comment type="caution">
    <text evidence="9">The sequence shown here is derived from an EMBL/GenBank/DDBJ whole genome shotgun (WGS) entry which is preliminary data.</text>
</comment>
<dbReference type="InterPro" id="IPR050343">
    <property type="entry name" value="RsuA_PseudoU_synthase"/>
</dbReference>
<evidence type="ECO:0000259" key="8">
    <source>
        <dbReference type="SMART" id="SM00363"/>
    </source>
</evidence>
<evidence type="ECO:0000256" key="1">
    <source>
        <dbReference type="ARBA" id="ARBA00000073"/>
    </source>
</evidence>
<dbReference type="Proteomes" id="UP001595190">
    <property type="component" value="Unassembled WGS sequence"/>
</dbReference>
<dbReference type="InterPro" id="IPR000748">
    <property type="entry name" value="PsdUridine_synth_RsuA/RluB/E/F"/>
</dbReference>
<dbReference type="InterPro" id="IPR002942">
    <property type="entry name" value="S4_RNA-bd"/>
</dbReference>
<protein>
    <recommendedName>
        <fullName evidence="6">Pseudouridine synthase</fullName>
        <ecNumber evidence="6">5.4.99.-</ecNumber>
    </recommendedName>
</protein>
<feature type="compositionally biased region" description="Low complexity" evidence="7">
    <location>
        <begin position="13"/>
        <end position="26"/>
    </location>
</feature>
<name>A0ABV6ZDM9_9HYPH</name>
<dbReference type="EC" id="5.4.99.-" evidence="6"/>
<feature type="compositionally biased region" description="Basic and acidic residues" evidence="7">
    <location>
        <begin position="498"/>
        <end position="518"/>
    </location>
</feature>
<evidence type="ECO:0000256" key="2">
    <source>
        <dbReference type="ARBA" id="ARBA00008348"/>
    </source>
</evidence>
<feature type="region of interest" description="Disordered" evidence="7">
    <location>
        <begin position="479"/>
        <end position="746"/>
    </location>
</feature>
<organism evidence="9 10">
    <name type="scientific">Labrys neptuniae</name>
    <dbReference type="NCBI Taxonomy" id="376174"/>
    <lineage>
        <taxon>Bacteria</taxon>
        <taxon>Pseudomonadati</taxon>
        <taxon>Pseudomonadota</taxon>
        <taxon>Alphaproteobacteria</taxon>
        <taxon>Hyphomicrobiales</taxon>
        <taxon>Xanthobacteraceae</taxon>
        <taxon>Labrys</taxon>
    </lineage>
</organism>
<dbReference type="PROSITE" id="PS01149">
    <property type="entry name" value="PSI_RSU"/>
    <property type="match status" value="1"/>
</dbReference>
<dbReference type="Gene3D" id="3.30.70.580">
    <property type="entry name" value="Pseudouridine synthase I, catalytic domain, N-terminal subdomain"/>
    <property type="match status" value="1"/>
</dbReference>
<proteinExistence type="inferred from homology"/>
<evidence type="ECO:0000256" key="6">
    <source>
        <dbReference type="RuleBase" id="RU003887"/>
    </source>
</evidence>
<dbReference type="SUPFAM" id="SSF55120">
    <property type="entry name" value="Pseudouridine synthase"/>
    <property type="match status" value="1"/>
</dbReference>
<dbReference type="Gene3D" id="3.10.290.10">
    <property type="entry name" value="RNA-binding S4 domain"/>
    <property type="match status" value="1"/>
</dbReference>
<feature type="compositionally biased region" description="Low complexity" evidence="7">
    <location>
        <begin position="482"/>
        <end position="495"/>
    </location>
</feature>
<evidence type="ECO:0000256" key="4">
    <source>
        <dbReference type="ARBA" id="ARBA00023235"/>
    </source>
</evidence>
<evidence type="ECO:0000313" key="9">
    <source>
        <dbReference type="EMBL" id="MFC2250287.1"/>
    </source>
</evidence>
<reference evidence="9 10" key="1">
    <citation type="submission" date="2024-09" db="EMBL/GenBank/DDBJ databases">
        <title>Description of Labrys sedimenti sp. nov., isolated from a diclofenac-degrading enrichment culture, and genome-based reclassification of Labrys portucalensis as a later heterotypic synonym of Labrys neptuniae.</title>
        <authorList>
            <person name="Tancsics A."/>
            <person name="Csepanyi A."/>
        </authorList>
    </citation>
    <scope>NUCLEOTIDE SEQUENCE [LARGE SCALE GENOMIC DNA]</scope>
    <source>
        <strain evidence="9 10">LMG 23412</strain>
    </source>
</reference>
<dbReference type="Pfam" id="PF01479">
    <property type="entry name" value="S4"/>
    <property type="match status" value="1"/>
</dbReference>
<keyword evidence="4 6" id="KW-0413">Isomerase</keyword>
<evidence type="ECO:0000313" key="10">
    <source>
        <dbReference type="Proteomes" id="UP001595190"/>
    </source>
</evidence>
<evidence type="ECO:0000256" key="5">
    <source>
        <dbReference type="PROSITE-ProRule" id="PRU00182"/>
    </source>
</evidence>
<comment type="catalytic activity">
    <reaction evidence="1">
        <text>a uridine in RNA = a pseudouridine in RNA</text>
        <dbReference type="Rhea" id="RHEA:48348"/>
        <dbReference type="Rhea" id="RHEA-COMP:12068"/>
        <dbReference type="Rhea" id="RHEA-COMP:12069"/>
        <dbReference type="ChEBI" id="CHEBI:65314"/>
        <dbReference type="ChEBI" id="CHEBI:65315"/>
    </reaction>
</comment>
<dbReference type="Gene3D" id="3.30.70.1560">
    <property type="entry name" value="Alpha-L RNA-binding motif"/>
    <property type="match status" value="1"/>
</dbReference>
<dbReference type="SUPFAM" id="SSF55174">
    <property type="entry name" value="Alpha-L RNA-binding motif"/>
    <property type="match status" value="1"/>
</dbReference>
<feature type="compositionally biased region" description="Basic and acidic residues" evidence="7">
    <location>
        <begin position="66"/>
        <end position="216"/>
    </location>
</feature>
<dbReference type="Pfam" id="PF00849">
    <property type="entry name" value="PseudoU_synth_2"/>
    <property type="match status" value="1"/>
</dbReference>
<feature type="region of interest" description="Disordered" evidence="7">
    <location>
        <begin position="1"/>
        <end position="216"/>
    </location>
</feature>
<dbReference type="InterPro" id="IPR020103">
    <property type="entry name" value="PsdUridine_synth_cat_dom_sf"/>
</dbReference>
<keyword evidence="3 5" id="KW-0694">RNA-binding</keyword>
<sequence length="746" mass="84295">MSDDKRSGGGGRKPPSGGKKPFGPKKTSAGAGPRRRGVDGDAPPRRSFRDRDEGGEARPKRPARSFAERQDGDRRPARFKPREGEDSEARPARRPFREREGGEERPFKPRRFEERGEARRPFRSRDEGAEGGFRPRRDAERGEGGERSFSRKPRREGDEGGRSFAPRRFDTSFEPREGGRKAFEPRFDDRQEERAPKRAPRRTEARAETVAKPEAEAKSGAFAGERVAKVIARAGLGSRRDAETWIEEGRVAVNGEVLTSAALNVLADDKITVDGKLLPRRERTRLWLYHKPRGLVTTEKDPEGRPTVFENLDPSLPRVMSVGRLDINTEGLLLLTNDGGLARQLELPKTGWLRRYRVRAFGETDQVQLDKLFEGLTVDGVDYGRIEARLDKEQGSNSWLTLGLREGKNREVKNVLGSIGLEVNRLIRVSYGPFQLGDLAEGAVEEVKTRVLMDQLGPELVAEAGCEFEAPIHEAAGEKPVKAAARPAKGGPARGLRVKSEEDGKERVMRGSLVEDRHGRRVLVQRVADVADEKPARRKPFRPRDEEGGDRPFKPRAAFRDRDEGGERPRKPFRARSEEGGDRPFKPRPSFRDRDEAGERPRKPFRARSEEGGDRPFKPRPSFRDRDEGGERPRKPFRPRGEEGGDRPFKPRPSFRDRDEGGERPRKPFRPRDEEGGDRPFKPRPSFRDRDEGGERPRKPFRPRGEEGGDRPFKPRPSFRDRNDGGERPSRPRPGGKPGGAPRRGR</sequence>
<dbReference type="InterPro" id="IPR006145">
    <property type="entry name" value="PsdUridine_synth_RsuA/RluA"/>
</dbReference>
<dbReference type="PANTHER" id="PTHR47683:SF3">
    <property type="entry name" value="RIBOSOMAL LARGE SUBUNIT PSEUDOURIDINE SYNTHASE B"/>
    <property type="match status" value="1"/>
</dbReference>
<feature type="compositionally biased region" description="Basic and acidic residues" evidence="7">
    <location>
        <begin position="36"/>
        <end position="59"/>
    </location>
</feature>
<feature type="compositionally biased region" description="Basic and acidic residues" evidence="7">
    <location>
        <begin position="542"/>
        <end position="730"/>
    </location>
</feature>
<dbReference type="PROSITE" id="PS50889">
    <property type="entry name" value="S4"/>
    <property type="match status" value="1"/>
</dbReference>
<dbReference type="InterPro" id="IPR036986">
    <property type="entry name" value="S4_RNA-bd_sf"/>
</dbReference>
<gene>
    <name evidence="9" type="ORF">ACETRX_11740</name>
</gene>
<feature type="domain" description="RNA-binding S4" evidence="8">
    <location>
        <begin position="225"/>
        <end position="284"/>
    </location>
</feature>
<evidence type="ECO:0000256" key="3">
    <source>
        <dbReference type="ARBA" id="ARBA00022884"/>
    </source>
</evidence>
<dbReference type="PANTHER" id="PTHR47683">
    <property type="entry name" value="PSEUDOURIDINE SYNTHASE FAMILY PROTEIN-RELATED"/>
    <property type="match status" value="1"/>
</dbReference>
<dbReference type="SMART" id="SM00363">
    <property type="entry name" value="S4"/>
    <property type="match status" value="1"/>
</dbReference>
<comment type="similarity">
    <text evidence="2 6">Belongs to the pseudouridine synthase RsuA family.</text>
</comment>